<comment type="similarity">
    <text evidence="2">Belongs to the RRM U1 A/B'' family.</text>
</comment>
<dbReference type="GO" id="GO:0030532">
    <property type="term" value="C:small nuclear ribonucleoprotein complex"/>
    <property type="evidence" value="ECO:0007669"/>
    <property type="project" value="UniProtKB-ARBA"/>
</dbReference>
<evidence type="ECO:0000313" key="12">
    <source>
        <dbReference type="EMBL" id="QDZ22914.1"/>
    </source>
</evidence>
<gene>
    <name evidence="12" type="ORF">A3770_09p54320</name>
</gene>
<evidence type="ECO:0000256" key="1">
    <source>
        <dbReference type="ARBA" id="ARBA00004123"/>
    </source>
</evidence>
<dbReference type="InterPro" id="IPR035979">
    <property type="entry name" value="RBD_domain_sf"/>
</dbReference>
<evidence type="ECO:0000256" key="3">
    <source>
        <dbReference type="ARBA" id="ARBA00022664"/>
    </source>
</evidence>
<name>A0A5B8MSV7_9CHLO</name>
<sequence>MSIDGSLPNQTVYVSNLYEKLSKDELRKSLHAVFSQFGKILDIVCMKNYRLRGQAWVVFEDITSATNALRLMQGFPFYDKPMKIAYAKTKSDAVAKLDGTYVSRDKAETARVNKEKREALQKRAAMRKGGSRPDQQAPFAAGAALAGTLDSEEPPHNILFVQNLPPATSQAMIAMLFEQFPGFKEVRMVETRPGIAFVEFGNEMESSVALSGLQGFQITKENSMRVSYAKK</sequence>
<dbReference type="STRING" id="1764295.A0A5B8MSV7"/>
<evidence type="ECO:0000256" key="8">
    <source>
        <dbReference type="ARBA" id="ARBA00023242"/>
    </source>
</evidence>
<keyword evidence="5" id="KW-0677">Repeat</keyword>
<reference evidence="12 13" key="1">
    <citation type="submission" date="2018-07" db="EMBL/GenBank/DDBJ databases">
        <title>The complete nuclear genome of the prasinophyte Chloropicon primus (CCMP1205).</title>
        <authorList>
            <person name="Pombert J.-F."/>
            <person name="Otis C."/>
            <person name="Turmel M."/>
            <person name="Lemieux C."/>
        </authorList>
    </citation>
    <scope>NUCLEOTIDE SEQUENCE [LARGE SCALE GENOMIC DNA]</scope>
    <source>
        <strain evidence="12 13">CCMP1205</strain>
    </source>
</reference>
<feature type="domain" description="RRM" evidence="11">
    <location>
        <begin position="157"/>
        <end position="231"/>
    </location>
</feature>
<proteinExistence type="inferred from homology"/>
<dbReference type="Pfam" id="PF00076">
    <property type="entry name" value="RRM_1"/>
    <property type="match status" value="2"/>
</dbReference>
<evidence type="ECO:0000313" key="13">
    <source>
        <dbReference type="Proteomes" id="UP000316726"/>
    </source>
</evidence>
<dbReference type="PROSITE" id="PS50102">
    <property type="entry name" value="RRM"/>
    <property type="match status" value="2"/>
</dbReference>
<evidence type="ECO:0000256" key="9">
    <source>
        <dbReference type="ARBA" id="ARBA00023274"/>
    </source>
</evidence>
<comment type="subcellular location">
    <subcellularLocation>
        <location evidence="1">Nucleus</location>
    </subcellularLocation>
</comment>
<keyword evidence="3" id="KW-0507">mRNA processing</keyword>
<dbReference type="CDD" id="cd12247">
    <property type="entry name" value="RRM2_U1A_like"/>
    <property type="match status" value="1"/>
</dbReference>
<keyword evidence="4" id="KW-0747">Spliceosome</keyword>
<dbReference type="Proteomes" id="UP000316726">
    <property type="component" value="Chromosome 9"/>
</dbReference>
<keyword evidence="9 12" id="KW-0687">Ribonucleoprotein</keyword>
<dbReference type="GO" id="GO:0008380">
    <property type="term" value="P:RNA splicing"/>
    <property type="evidence" value="ECO:0007669"/>
    <property type="project" value="UniProtKB-KW"/>
</dbReference>
<protein>
    <submittedName>
        <fullName evidence="12">U1 small nuclear ribonucleoprotein A</fullName>
    </submittedName>
</protein>
<dbReference type="PANTHER" id="PTHR10501">
    <property type="entry name" value="U1 SMALL NUCLEAR RIBONUCLEOPROTEIN A/U2 SMALL NUCLEAR RIBONUCLEOPROTEIN B"/>
    <property type="match status" value="1"/>
</dbReference>
<dbReference type="OrthoDB" id="277802at2759"/>
<keyword evidence="13" id="KW-1185">Reference proteome</keyword>
<dbReference type="InterPro" id="IPR000504">
    <property type="entry name" value="RRM_dom"/>
</dbReference>
<dbReference type="GO" id="GO:0006397">
    <property type="term" value="P:mRNA processing"/>
    <property type="evidence" value="ECO:0007669"/>
    <property type="project" value="UniProtKB-KW"/>
</dbReference>
<dbReference type="Gene3D" id="3.30.70.330">
    <property type="match status" value="2"/>
</dbReference>
<dbReference type="FunFam" id="3.30.70.330:FF:000029">
    <property type="entry name" value="U2 small nuclear ribonucleoprotein B"/>
    <property type="match status" value="1"/>
</dbReference>
<dbReference type="GO" id="GO:0003723">
    <property type="term" value="F:RNA binding"/>
    <property type="evidence" value="ECO:0007669"/>
    <property type="project" value="UniProtKB-UniRule"/>
</dbReference>
<dbReference type="GO" id="GO:0005681">
    <property type="term" value="C:spliceosomal complex"/>
    <property type="evidence" value="ECO:0007669"/>
    <property type="project" value="UniProtKB-KW"/>
</dbReference>
<organism evidence="12 13">
    <name type="scientific">Chloropicon primus</name>
    <dbReference type="NCBI Taxonomy" id="1764295"/>
    <lineage>
        <taxon>Eukaryota</taxon>
        <taxon>Viridiplantae</taxon>
        <taxon>Chlorophyta</taxon>
        <taxon>Chloropicophyceae</taxon>
        <taxon>Chloropicales</taxon>
        <taxon>Chloropicaceae</taxon>
        <taxon>Chloropicon</taxon>
    </lineage>
</organism>
<feature type="domain" description="RRM" evidence="11">
    <location>
        <begin position="10"/>
        <end position="89"/>
    </location>
</feature>
<keyword evidence="8" id="KW-0539">Nucleus</keyword>
<evidence type="ECO:0000256" key="2">
    <source>
        <dbReference type="ARBA" id="ARBA00007243"/>
    </source>
</evidence>
<evidence type="ECO:0000256" key="10">
    <source>
        <dbReference type="PROSITE-ProRule" id="PRU00176"/>
    </source>
</evidence>
<accession>A0A5B8MSV7</accession>
<dbReference type="EMBL" id="CP031042">
    <property type="protein sequence ID" value="QDZ22914.1"/>
    <property type="molecule type" value="Genomic_DNA"/>
</dbReference>
<dbReference type="CDD" id="cd12246">
    <property type="entry name" value="RRM1_U1A_like"/>
    <property type="match status" value="1"/>
</dbReference>
<dbReference type="SUPFAM" id="SSF54928">
    <property type="entry name" value="RNA-binding domain, RBD"/>
    <property type="match status" value="1"/>
</dbReference>
<evidence type="ECO:0000256" key="7">
    <source>
        <dbReference type="ARBA" id="ARBA00023187"/>
    </source>
</evidence>
<dbReference type="AlphaFoldDB" id="A0A5B8MSV7"/>
<evidence type="ECO:0000256" key="4">
    <source>
        <dbReference type="ARBA" id="ARBA00022728"/>
    </source>
</evidence>
<evidence type="ECO:0000256" key="5">
    <source>
        <dbReference type="ARBA" id="ARBA00022737"/>
    </source>
</evidence>
<keyword evidence="6 10" id="KW-0694">RNA-binding</keyword>
<dbReference type="FunFam" id="3.30.70.330:FF:000039">
    <property type="entry name" value="U1 small nuclear ribonucleoprotein A"/>
    <property type="match status" value="1"/>
</dbReference>
<keyword evidence="7" id="KW-0508">mRNA splicing</keyword>
<dbReference type="InterPro" id="IPR012677">
    <property type="entry name" value="Nucleotide-bd_a/b_plait_sf"/>
</dbReference>
<evidence type="ECO:0000256" key="6">
    <source>
        <dbReference type="ARBA" id="ARBA00022884"/>
    </source>
</evidence>
<dbReference type="SMART" id="SM00360">
    <property type="entry name" value="RRM"/>
    <property type="match status" value="2"/>
</dbReference>
<evidence type="ECO:0000259" key="11">
    <source>
        <dbReference type="PROSITE" id="PS50102"/>
    </source>
</evidence>